<evidence type="ECO:0000256" key="7">
    <source>
        <dbReference type="ARBA" id="ARBA00023004"/>
    </source>
</evidence>
<keyword evidence="9 11" id="KW-0472">Membrane</keyword>
<keyword evidence="5 11" id="KW-0812">Transmembrane</keyword>
<dbReference type="GO" id="GO:0009279">
    <property type="term" value="C:cell outer membrane"/>
    <property type="evidence" value="ECO:0007669"/>
    <property type="project" value="UniProtKB-SubCell"/>
</dbReference>
<dbReference type="SUPFAM" id="SSF56935">
    <property type="entry name" value="Porins"/>
    <property type="match status" value="1"/>
</dbReference>
<comment type="caution">
    <text evidence="12">The sequence shown here is derived from an EMBL/GenBank/DDBJ whole genome shotgun (WGS) entry which is preliminary data.</text>
</comment>
<evidence type="ECO:0000256" key="2">
    <source>
        <dbReference type="ARBA" id="ARBA00022448"/>
    </source>
</evidence>
<keyword evidence="8" id="KW-0406">Ion transport</keyword>
<evidence type="ECO:0000256" key="5">
    <source>
        <dbReference type="ARBA" id="ARBA00022692"/>
    </source>
</evidence>
<keyword evidence="2 11" id="KW-0813">Transport</keyword>
<evidence type="ECO:0000313" key="13">
    <source>
        <dbReference type="Proteomes" id="UP000189739"/>
    </source>
</evidence>
<dbReference type="InterPro" id="IPR039426">
    <property type="entry name" value="TonB-dep_rcpt-like"/>
</dbReference>
<evidence type="ECO:0000256" key="6">
    <source>
        <dbReference type="ARBA" id="ARBA00022729"/>
    </source>
</evidence>
<name>A0A1S9P9Q8_9SPHI</name>
<organism evidence="12 13">
    <name type="scientific">Mucilaginibacter pedocola</name>
    <dbReference type="NCBI Taxonomy" id="1792845"/>
    <lineage>
        <taxon>Bacteria</taxon>
        <taxon>Pseudomonadati</taxon>
        <taxon>Bacteroidota</taxon>
        <taxon>Sphingobacteriia</taxon>
        <taxon>Sphingobacteriales</taxon>
        <taxon>Sphingobacteriaceae</taxon>
        <taxon>Mucilaginibacter</taxon>
    </lineage>
</organism>
<dbReference type="EMBL" id="MBTF01000035">
    <property type="protein sequence ID" value="OOQ57567.1"/>
    <property type="molecule type" value="Genomic_DNA"/>
</dbReference>
<reference evidence="12 13" key="1">
    <citation type="submission" date="2016-07" db="EMBL/GenBank/DDBJ databases">
        <title>Genomic analysis of zinc-resistant bacterium Mucilaginibacter pedocola TBZ30.</title>
        <authorList>
            <person name="Huang J."/>
            <person name="Tang J."/>
        </authorList>
    </citation>
    <scope>NUCLEOTIDE SEQUENCE [LARGE SCALE GENOMIC DNA]</scope>
    <source>
        <strain evidence="12 13">TBZ30</strain>
    </source>
</reference>
<evidence type="ECO:0000256" key="9">
    <source>
        <dbReference type="ARBA" id="ARBA00023136"/>
    </source>
</evidence>
<evidence type="ECO:0000256" key="11">
    <source>
        <dbReference type="PROSITE-ProRule" id="PRU01360"/>
    </source>
</evidence>
<dbReference type="STRING" id="1792845.BC343_12225"/>
<protein>
    <submittedName>
        <fullName evidence="12">Uncharacterized protein</fullName>
    </submittedName>
</protein>
<keyword evidence="13" id="KW-1185">Reference proteome</keyword>
<evidence type="ECO:0000256" key="8">
    <source>
        <dbReference type="ARBA" id="ARBA00023065"/>
    </source>
</evidence>
<gene>
    <name evidence="12" type="ORF">BC343_12225</name>
</gene>
<dbReference type="PANTHER" id="PTHR32552:SF68">
    <property type="entry name" value="FERRICHROME OUTER MEMBRANE TRANSPORTER_PHAGE RECEPTOR"/>
    <property type="match status" value="1"/>
</dbReference>
<sequence>MVGYNKELGIKGQLFDGFNASASVYRIVKNNALTTDPEHPDFQIQAGQLVSDGVEFDISGNILPNLNLFANYAYTNARITKDNNPLLVGSRNYGAVNHTANIFARYNFTEGAIKGFSLGAGGQYRGQISGGFGSGYLPNYTLFEASAGYTYKKMFINLNVYNLFNKNYATSGYQISDVDWMYTAGEPINYRLSFGFNF</sequence>
<keyword evidence="7" id="KW-0408">Iron</keyword>
<keyword evidence="4" id="KW-0410">Iron transport</keyword>
<dbReference type="InterPro" id="IPR036942">
    <property type="entry name" value="Beta-barrel_TonB_sf"/>
</dbReference>
<evidence type="ECO:0000256" key="1">
    <source>
        <dbReference type="ARBA" id="ARBA00004571"/>
    </source>
</evidence>
<keyword evidence="3 11" id="KW-1134">Transmembrane beta strand</keyword>
<keyword evidence="10 11" id="KW-0998">Cell outer membrane</keyword>
<dbReference type="PANTHER" id="PTHR32552">
    <property type="entry name" value="FERRICHROME IRON RECEPTOR-RELATED"/>
    <property type="match status" value="1"/>
</dbReference>
<dbReference type="OrthoDB" id="9775095at2"/>
<evidence type="ECO:0000256" key="10">
    <source>
        <dbReference type="ARBA" id="ARBA00023237"/>
    </source>
</evidence>
<comment type="similarity">
    <text evidence="11">Belongs to the TonB-dependent receptor family.</text>
</comment>
<dbReference type="GO" id="GO:0015344">
    <property type="term" value="F:siderophore uptake transmembrane transporter activity"/>
    <property type="evidence" value="ECO:0007669"/>
    <property type="project" value="TreeGrafter"/>
</dbReference>
<evidence type="ECO:0000256" key="3">
    <source>
        <dbReference type="ARBA" id="ARBA00022452"/>
    </source>
</evidence>
<dbReference type="PROSITE" id="PS52016">
    <property type="entry name" value="TONB_DEPENDENT_REC_3"/>
    <property type="match status" value="1"/>
</dbReference>
<keyword evidence="6" id="KW-0732">Signal</keyword>
<dbReference type="Gene3D" id="2.40.170.20">
    <property type="entry name" value="TonB-dependent receptor, beta-barrel domain"/>
    <property type="match status" value="1"/>
</dbReference>
<comment type="subcellular location">
    <subcellularLocation>
        <location evidence="1 11">Cell outer membrane</location>
        <topology evidence="1 11">Multi-pass membrane protein</topology>
    </subcellularLocation>
</comment>
<evidence type="ECO:0000256" key="4">
    <source>
        <dbReference type="ARBA" id="ARBA00022496"/>
    </source>
</evidence>
<dbReference type="AlphaFoldDB" id="A0A1S9P9Q8"/>
<dbReference type="Proteomes" id="UP000189739">
    <property type="component" value="Unassembled WGS sequence"/>
</dbReference>
<evidence type="ECO:0000313" key="12">
    <source>
        <dbReference type="EMBL" id="OOQ57567.1"/>
    </source>
</evidence>
<proteinExistence type="inferred from homology"/>
<accession>A0A1S9P9Q8</accession>